<dbReference type="RefSeq" id="WP_044798182.1">
    <property type="nucleotide sequence ID" value="NZ_CP014847.1"/>
</dbReference>
<protein>
    <submittedName>
        <fullName evidence="1">Uncharacterized protein</fullName>
    </submittedName>
</protein>
<dbReference type="EMBL" id="NTXF01000013">
    <property type="protein sequence ID" value="PEX50542.1"/>
    <property type="molecule type" value="Genomic_DNA"/>
</dbReference>
<reference evidence="1 2" key="1">
    <citation type="submission" date="2017-09" db="EMBL/GenBank/DDBJ databases">
        <title>Large-scale bioinformatics analysis of Bacillus genomes uncovers conserved roles of natural products in bacterial physiology.</title>
        <authorList>
            <consortium name="Agbiome Team Llc"/>
            <person name="Bleich R.M."/>
            <person name="Kirk G.J."/>
            <person name="Santa Maria K.C."/>
            <person name="Allen S.E."/>
            <person name="Farag S."/>
            <person name="Shank E.A."/>
            <person name="Bowers A."/>
        </authorList>
    </citation>
    <scope>NUCLEOTIDE SEQUENCE [LARGE SCALE GENOMIC DNA]</scope>
    <source>
        <strain evidence="1 2">AFS007900</strain>
    </source>
</reference>
<name>A0ABD6SN44_BACTU</name>
<sequence>MTTTNKPVLVQAEHVVQKTAAERNKLHIRLIQLNGEIAYLQSEIVSGNASLQDTLNERLAEKSTVDAELKQRNDAFLSELKSMRDDLLRERLAVLKSGKDRQEVLANEIMRTKVEYLKKIMALKEQADDTFADVSSYNEIMKYIEQNPVDVTATIVYPYPVANGDNRYSPYVTPQEIATANDGTLPYPTRQFEQNYMRKAY</sequence>
<comment type="caution">
    <text evidence="1">The sequence shown here is derived from an EMBL/GenBank/DDBJ whole genome shotgun (WGS) entry which is preliminary data.</text>
</comment>
<dbReference type="Proteomes" id="UP000220502">
    <property type="component" value="Unassembled WGS sequence"/>
</dbReference>
<proteinExistence type="predicted"/>
<organism evidence="1 2">
    <name type="scientific">Bacillus thuringiensis</name>
    <dbReference type="NCBI Taxonomy" id="1428"/>
    <lineage>
        <taxon>Bacteria</taxon>
        <taxon>Bacillati</taxon>
        <taxon>Bacillota</taxon>
        <taxon>Bacilli</taxon>
        <taxon>Bacillales</taxon>
        <taxon>Bacillaceae</taxon>
        <taxon>Bacillus</taxon>
        <taxon>Bacillus cereus group</taxon>
    </lineage>
</organism>
<gene>
    <name evidence="1" type="ORF">CN461_11550</name>
</gene>
<evidence type="ECO:0000313" key="1">
    <source>
        <dbReference type="EMBL" id="PEX50542.1"/>
    </source>
</evidence>
<evidence type="ECO:0000313" key="2">
    <source>
        <dbReference type="Proteomes" id="UP000220502"/>
    </source>
</evidence>
<dbReference type="AlphaFoldDB" id="A0ABD6SN44"/>
<accession>A0ABD6SN44</accession>